<dbReference type="InterPro" id="IPR050889">
    <property type="entry name" value="Dendritic_Spine_Reg/Scaffold"/>
</dbReference>
<dbReference type="SMART" id="SM00248">
    <property type="entry name" value="ANK"/>
    <property type="match status" value="6"/>
</dbReference>
<name>D8LH68_ECTSI</name>
<dbReference type="Gene3D" id="1.25.40.20">
    <property type="entry name" value="Ankyrin repeat-containing domain"/>
    <property type="match status" value="3"/>
</dbReference>
<dbReference type="Pfam" id="PF00023">
    <property type="entry name" value="Ank"/>
    <property type="match status" value="1"/>
</dbReference>
<keyword evidence="2 3" id="KW-0040">ANK repeat</keyword>
<gene>
    <name evidence="4" type="ORF">Esi_0019_0058</name>
</gene>
<keyword evidence="1" id="KW-0677">Repeat</keyword>
<protein>
    <submittedName>
        <fullName evidence="4">Uncharacterized protein</fullName>
    </submittedName>
</protein>
<feature type="repeat" description="ANK" evidence="3">
    <location>
        <begin position="114"/>
        <end position="146"/>
    </location>
</feature>
<dbReference type="InterPro" id="IPR036770">
    <property type="entry name" value="Ankyrin_rpt-contain_sf"/>
</dbReference>
<dbReference type="OrthoDB" id="186627at2759"/>
<feature type="repeat" description="ANK" evidence="3">
    <location>
        <begin position="147"/>
        <end position="179"/>
    </location>
</feature>
<feature type="repeat" description="ANK" evidence="3">
    <location>
        <begin position="213"/>
        <end position="245"/>
    </location>
</feature>
<dbReference type="InParanoid" id="D8LH68"/>
<evidence type="ECO:0000313" key="5">
    <source>
        <dbReference type="Proteomes" id="UP000002630"/>
    </source>
</evidence>
<dbReference type="Pfam" id="PF12796">
    <property type="entry name" value="Ank_2"/>
    <property type="match status" value="2"/>
</dbReference>
<keyword evidence="5" id="KW-1185">Reference proteome</keyword>
<organism evidence="4 5">
    <name type="scientific">Ectocarpus siliculosus</name>
    <name type="common">Brown alga</name>
    <name type="synonym">Conferva siliculosa</name>
    <dbReference type="NCBI Taxonomy" id="2880"/>
    <lineage>
        <taxon>Eukaryota</taxon>
        <taxon>Sar</taxon>
        <taxon>Stramenopiles</taxon>
        <taxon>Ochrophyta</taxon>
        <taxon>PX clade</taxon>
        <taxon>Phaeophyceae</taxon>
        <taxon>Ectocarpales</taxon>
        <taxon>Ectocarpaceae</taxon>
        <taxon>Ectocarpus</taxon>
    </lineage>
</organism>
<dbReference type="PROSITE" id="PS50297">
    <property type="entry name" value="ANK_REP_REGION"/>
    <property type="match status" value="5"/>
</dbReference>
<dbReference type="PANTHER" id="PTHR24166">
    <property type="entry name" value="ROLLING PEBBLES, ISOFORM B"/>
    <property type="match status" value="1"/>
</dbReference>
<reference evidence="4 5" key="1">
    <citation type="journal article" date="2010" name="Nature">
        <title>The Ectocarpus genome and the independent evolution of multicellularity in brown algae.</title>
        <authorList>
            <person name="Cock J.M."/>
            <person name="Sterck L."/>
            <person name="Rouze P."/>
            <person name="Scornet D."/>
            <person name="Allen A.E."/>
            <person name="Amoutzias G."/>
            <person name="Anthouard V."/>
            <person name="Artiguenave F."/>
            <person name="Aury J.M."/>
            <person name="Badger J.H."/>
            <person name="Beszteri B."/>
            <person name="Billiau K."/>
            <person name="Bonnet E."/>
            <person name="Bothwell J.H."/>
            <person name="Bowler C."/>
            <person name="Boyen C."/>
            <person name="Brownlee C."/>
            <person name="Carrano C.J."/>
            <person name="Charrier B."/>
            <person name="Cho G.Y."/>
            <person name="Coelho S.M."/>
            <person name="Collen J."/>
            <person name="Corre E."/>
            <person name="Da Silva C."/>
            <person name="Delage L."/>
            <person name="Delaroque N."/>
            <person name="Dittami S.M."/>
            <person name="Doulbeau S."/>
            <person name="Elias M."/>
            <person name="Farnham G."/>
            <person name="Gachon C.M."/>
            <person name="Gschloessl B."/>
            <person name="Heesch S."/>
            <person name="Jabbari K."/>
            <person name="Jubin C."/>
            <person name="Kawai H."/>
            <person name="Kimura K."/>
            <person name="Kloareg B."/>
            <person name="Kupper F.C."/>
            <person name="Lang D."/>
            <person name="Le Bail A."/>
            <person name="Leblanc C."/>
            <person name="Lerouge P."/>
            <person name="Lohr M."/>
            <person name="Lopez P.J."/>
            <person name="Martens C."/>
            <person name="Maumus F."/>
            <person name="Michel G."/>
            <person name="Miranda-Saavedra D."/>
            <person name="Morales J."/>
            <person name="Moreau H."/>
            <person name="Motomura T."/>
            <person name="Nagasato C."/>
            <person name="Napoli C.A."/>
            <person name="Nelson D.R."/>
            <person name="Nyvall-Collen P."/>
            <person name="Peters A.F."/>
            <person name="Pommier C."/>
            <person name="Potin P."/>
            <person name="Poulain J."/>
            <person name="Quesneville H."/>
            <person name="Read B."/>
            <person name="Rensing S.A."/>
            <person name="Ritter A."/>
            <person name="Rousvoal S."/>
            <person name="Samanta M."/>
            <person name="Samson G."/>
            <person name="Schroeder D.C."/>
            <person name="Segurens B."/>
            <person name="Strittmatter M."/>
            <person name="Tonon T."/>
            <person name="Tregear J.W."/>
            <person name="Valentin K."/>
            <person name="von Dassow P."/>
            <person name="Yamagishi T."/>
            <person name="Van de Peer Y."/>
            <person name="Wincker P."/>
        </authorList>
    </citation>
    <scope>NUCLEOTIDE SEQUENCE [LARGE SCALE GENOMIC DNA]</scope>
    <source>
        <strain evidence="5">Ec32 / CCAP1310/4</strain>
    </source>
</reference>
<sequence length="499" mass="54079">MGESAQAGCAMETEDAREAPLTVTEFFLDPRRYNPSSPILHKAANADGDTALYVAAKAGHDEAVRALLEVQATKVNWQNHKGITSVSVAAHKGREEIVKMLISADADVNIDSNNGSTPLIQASHFGHAEVVKLLVNANALVDKANQKGTTALMRATQEGNEEVVGILVAAGADVSKRNNERMNALMLGSQRGHAAIVQALIHHKADIDGQTAQGSTALMLACKRGHEEVVRVLLTAGAELHQKDSRGRTARDTASKRSHESILAMLHPSKQMRLMQDAEVAERTLVLQKVFNRYTAGKLLVTETQPDVSGSASLSMLIRSLISPISSNRAVFEHIASFIPLPRLWDTSLEKIRRRCHIDATEAIREAFRIIDEVLADLNFVHGPDHGTHLVRLWEHPSLGQRLTQDLHMPPLLVQALRSWGGTQESVTSLAGGEVTFQPRVATRVVALATELVKWYRTHESSTCYIVDPDISAACANGAGSGRLDGEIEGESSDGEMDG</sequence>
<dbReference type="eggNOG" id="KOG0504">
    <property type="taxonomic scope" value="Eukaryota"/>
</dbReference>
<dbReference type="EMBL" id="FN648364">
    <property type="protein sequence ID" value="CBN74287.1"/>
    <property type="molecule type" value="Genomic_DNA"/>
</dbReference>
<dbReference type="PANTHER" id="PTHR24166:SF48">
    <property type="entry name" value="PROTEIN VAPYRIN"/>
    <property type="match status" value="1"/>
</dbReference>
<dbReference type="PROSITE" id="PS50088">
    <property type="entry name" value="ANK_REPEAT"/>
    <property type="match status" value="5"/>
</dbReference>
<evidence type="ECO:0000256" key="2">
    <source>
        <dbReference type="ARBA" id="ARBA00023043"/>
    </source>
</evidence>
<dbReference type="PRINTS" id="PR01415">
    <property type="entry name" value="ANKYRIN"/>
</dbReference>
<feature type="repeat" description="ANK" evidence="3">
    <location>
        <begin position="47"/>
        <end position="69"/>
    </location>
</feature>
<evidence type="ECO:0000256" key="1">
    <source>
        <dbReference type="ARBA" id="ARBA00022737"/>
    </source>
</evidence>
<dbReference type="STRING" id="2880.D8LH68"/>
<feature type="repeat" description="ANK" evidence="3">
    <location>
        <begin position="81"/>
        <end position="113"/>
    </location>
</feature>
<evidence type="ECO:0000313" key="4">
    <source>
        <dbReference type="EMBL" id="CBN74287.1"/>
    </source>
</evidence>
<dbReference type="InterPro" id="IPR002110">
    <property type="entry name" value="Ankyrin_rpt"/>
</dbReference>
<dbReference type="SUPFAM" id="SSF48403">
    <property type="entry name" value="Ankyrin repeat"/>
    <property type="match status" value="1"/>
</dbReference>
<dbReference type="Proteomes" id="UP000002630">
    <property type="component" value="Linkage Group LG25"/>
</dbReference>
<accession>D8LH68</accession>
<dbReference type="AlphaFoldDB" id="D8LH68"/>
<proteinExistence type="predicted"/>
<evidence type="ECO:0000256" key="3">
    <source>
        <dbReference type="PROSITE-ProRule" id="PRU00023"/>
    </source>
</evidence>
<dbReference type="EMBL" id="FN649750">
    <property type="protein sequence ID" value="CBN74287.1"/>
    <property type="molecule type" value="Genomic_DNA"/>
</dbReference>